<dbReference type="GO" id="GO:0071973">
    <property type="term" value="P:bacterial-type flagellum-dependent cell motility"/>
    <property type="evidence" value="ECO:0007669"/>
    <property type="project" value="InterPro"/>
</dbReference>
<protein>
    <recommendedName>
        <fullName evidence="3">Flagellar basal body rod protein FlgB</fullName>
    </recommendedName>
</protein>
<dbReference type="InterPro" id="IPR006300">
    <property type="entry name" value="FlgB"/>
</dbReference>
<organism evidence="6 7">
    <name type="scientific">Pseudorhodoferax soli</name>
    <dbReference type="NCBI Taxonomy" id="545864"/>
    <lineage>
        <taxon>Bacteria</taxon>
        <taxon>Pseudomonadati</taxon>
        <taxon>Pseudomonadota</taxon>
        <taxon>Betaproteobacteria</taxon>
        <taxon>Burkholderiales</taxon>
        <taxon>Comamonadaceae</taxon>
    </lineage>
</organism>
<accession>A0A368XDQ3</accession>
<comment type="function">
    <text evidence="5">Structural component of flagellum, the bacterial motility apparatus. Part of the rod structure of flagellar basal body.</text>
</comment>
<dbReference type="Proteomes" id="UP000252884">
    <property type="component" value="Unassembled WGS sequence"/>
</dbReference>
<dbReference type="RefSeq" id="WP_114471477.1">
    <property type="nucleotide sequence ID" value="NZ_QPJK01000011.1"/>
</dbReference>
<keyword evidence="6" id="KW-0282">Flagellum</keyword>
<evidence type="ECO:0000256" key="2">
    <source>
        <dbReference type="ARBA" id="ARBA00009677"/>
    </source>
</evidence>
<evidence type="ECO:0000256" key="3">
    <source>
        <dbReference type="ARBA" id="ARBA00014376"/>
    </source>
</evidence>
<keyword evidence="7" id="KW-1185">Reference proteome</keyword>
<evidence type="ECO:0000256" key="1">
    <source>
        <dbReference type="ARBA" id="ARBA00004117"/>
    </source>
</evidence>
<keyword evidence="6" id="KW-0969">Cilium</keyword>
<comment type="similarity">
    <text evidence="2">Belongs to the flagella basal body rod proteins family.</text>
</comment>
<sequence>MQTSNKFLPIGSLADRLGASEDWRGDSLLLRGRRQALLAGNIANADTPRYQAKDLNFADAMGQALNSTIAPKMEASSDRHFTSESVARPKSTLELAGYTDPSQPSLDNNTVDLDRERAGIAKNSILYQLAMMVYEDELKEFKDAAGDPMKAPR</sequence>
<dbReference type="GO" id="GO:0030694">
    <property type="term" value="C:bacterial-type flagellum basal body, rod"/>
    <property type="evidence" value="ECO:0007669"/>
    <property type="project" value="InterPro"/>
</dbReference>
<dbReference type="EMBL" id="QPJK01000011">
    <property type="protein sequence ID" value="RCW66101.1"/>
    <property type="molecule type" value="Genomic_DNA"/>
</dbReference>
<evidence type="ECO:0000313" key="7">
    <source>
        <dbReference type="Proteomes" id="UP000252884"/>
    </source>
</evidence>
<name>A0A368XDQ3_9BURK</name>
<comment type="caution">
    <text evidence="6">The sequence shown here is derived from an EMBL/GenBank/DDBJ whole genome shotgun (WGS) entry which is preliminary data.</text>
</comment>
<dbReference type="NCBIfam" id="TIGR01396">
    <property type="entry name" value="FlgB"/>
    <property type="match status" value="1"/>
</dbReference>
<keyword evidence="4" id="KW-0975">Bacterial flagellum</keyword>
<gene>
    <name evidence="6" type="ORF">DES41_11159</name>
</gene>
<evidence type="ECO:0000313" key="6">
    <source>
        <dbReference type="EMBL" id="RCW66101.1"/>
    </source>
</evidence>
<evidence type="ECO:0000256" key="5">
    <source>
        <dbReference type="ARBA" id="ARBA00024934"/>
    </source>
</evidence>
<dbReference type="OrthoDB" id="9788334at2"/>
<proteinExistence type="inferred from homology"/>
<dbReference type="AlphaFoldDB" id="A0A368XDQ3"/>
<keyword evidence="6" id="KW-0966">Cell projection</keyword>
<evidence type="ECO:0000256" key="4">
    <source>
        <dbReference type="ARBA" id="ARBA00023143"/>
    </source>
</evidence>
<reference evidence="6 7" key="1">
    <citation type="submission" date="2018-07" db="EMBL/GenBank/DDBJ databases">
        <title>Genomic Encyclopedia of Type Strains, Phase IV (KMG-IV): sequencing the most valuable type-strain genomes for metagenomic binning, comparative biology and taxonomic classification.</title>
        <authorList>
            <person name="Goeker M."/>
        </authorList>
    </citation>
    <scope>NUCLEOTIDE SEQUENCE [LARGE SCALE GENOMIC DNA]</scope>
    <source>
        <strain evidence="6 7">DSM 21634</strain>
    </source>
</reference>
<comment type="subcellular location">
    <subcellularLocation>
        <location evidence="1">Bacterial flagellum basal body</location>
    </subcellularLocation>
</comment>